<comment type="caution">
    <text evidence="2">The sequence shown here is derived from an EMBL/GenBank/DDBJ whole genome shotgun (WGS) entry which is preliminary data.</text>
</comment>
<proteinExistence type="predicted"/>
<dbReference type="AlphaFoldDB" id="A0A4U5WAW2"/>
<feature type="domain" description="FAD-binding" evidence="1">
    <location>
        <begin position="7"/>
        <end position="345"/>
    </location>
</feature>
<dbReference type="RefSeq" id="WP_032492358.1">
    <property type="nucleotide sequence ID" value="NZ_SZNQ01000001.1"/>
</dbReference>
<dbReference type="InterPro" id="IPR036188">
    <property type="entry name" value="FAD/NAD-bd_sf"/>
</dbReference>
<reference evidence="2 3" key="1">
    <citation type="submission" date="2019-04" db="EMBL/GenBank/DDBJ databases">
        <title>Streptomyces lasaliensis sp. nov., an Actinomycete isolated from soil which produces the polyether antibiotic lasalocid.</title>
        <authorList>
            <person name="Erwin G."/>
            <person name="Haber C."/>
        </authorList>
    </citation>
    <scope>NUCLEOTIDE SEQUENCE [LARGE SCALE GENOMIC DNA]</scope>
    <source>
        <strain evidence="2 3">X-537</strain>
    </source>
</reference>
<dbReference type="InterPro" id="IPR002938">
    <property type="entry name" value="FAD-bd"/>
</dbReference>
<dbReference type="SUPFAM" id="SSF51905">
    <property type="entry name" value="FAD/NAD(P)-binding domain"/>
    <property type="match status" value="1"/>
</dbReference>
<sequence length="472" mass="50490">MTNTRSAVVLGGGMAGMLVSSMLARHVGSVTVIDRDAFPAGPDLRKGVPQARHAHILWSGGARIVEELLPGTTDRLLGAGAHRIGIPDGQVSYTAYGWQHRFPEAQFMIACSRALLDWTVREETLREERIALVEKTEVLALLGDAGRVTGVRVRDQESGEEREVPADLVVDTTGRGSPSKRLLAELGLPAPEEEFVDSGMVYATRLFRAPEAAATNFPLVSVHADHRAGRPGCNAVLMPIEDGRWIVTVSGTRGGEPPADDEGFARFARDGVRHPLVGELIAKAQPLTSVERSRSTVNRRLHYDRLATWPEGLVVLGDAVAAFNPVYGHGMSAAAHSVLALRSQLGQRAFQPGLARAAQRAIAVAVDDAWVLATSHDIGYPGCRTQTRDPRLTRHAGERQRVTDLVGLTATRNQVVNRAAVALNTLSAGMASMQDPAVMAAVRRGPEVPAPTEPPLRPDEVARLVSGAGVTA</sequence>
<evidence type="ECO:0000313" key="3">
    <source>
        <dbReference type="Proteomes" id="UP000305929"/>
    </source>
</evidence>
<protein>
    <submittedName>
        <fullName evidence="2">FAD-dependent oxidoreductase</fullName>
    </submittedName>
</protein>
<dbReference type="PANTHER" id="PTHR43422:SF3">
    <property type="entry name" value="THIAMINE THIAZOLE SYNTHASE"/>
    <property type="match status" value="1"/>
</dbReference>
<evidence type="ECO:0000313" key="2">
    <source>
        <dbReference type="EMBL" id="TKS98843.1"/>
    </source>
</evidence>
<gene>
    <name evidence="2" type="ORF">E4U91_01005</name>
</gene>
<dbReference type="PANTHER" id="PTHR43422">
    <property type="entry name" value="THIAMINE THIAZOLE SYNTHASE"/>
    <property type="match status" value="1"/>
</dbReference>
<keyword evidence="3" id="KW-1185">Reference proteome</keyword>
<dbReference type="Pfam" id="PF01494">
    <property type="entry name" value="FAD_binding_3"/>
    <property type="match status" value="1"/>
</dbReference>
<name>A0A4U5WAW2_STRLS</name>
<evidence type="ECO:0000259" key="1">
    <source>
        <dbReference type="Pfam" id="PF01494"/>
    </source>
</evidence>
<dbReference type="GO" id="GO:0071949">
    <property type="term" value="F:FAD binding"/>
    <property type="evidence" value="ECO:0007669"/>
    <property type="project" value="InterPro"/>
</dbReference>
<dbReference type="OrthoDB" id="9790035at2"/>
<dbReference type="Proteomes" id="UP000305929">
    <property type="component" value="Unassembled WGS sequence"/>
</dbReference>
<accession>A0A4U5WAW2</accession>
<dbReference type="Gene3D" id="3.50.50.60">
    <property type="entry name" value="FAD/NAD(P)-binding domain"/>
    <property type="match status" value="1"/>
</dbReference>
<dbReference type="EMBL" id="SZNQ01000001">
    <property type="protein sequence ID" value="TKS98843.1"/>
    <property type="molecule type" value="Genomic_DNA"/>
</dbReference>
<organism evidence="2 3">
    <name type="scientific">Streptomyces lasalocidi</name>
    <name type="common">Streptomyces lasaliensis</name>
    <dbReference type="NCBI Taxonomy" id="324833"/>
    <lineage>
        <taxon>Bacteria</taxon>
        <taxon>Bacillati</taxon>
        <taxon>Actinomycetota</taxon>
        <taxon>Actinomycetes</taxon>
        <taxon>Kitasatosporales</taxon>
        <taxon>Streptomycetaceae</taxon>
        <taxon>Streptomyces</taxon>
    </lineage>
</organism>
<dbReference type="SMR" id="A0A4U5WAW2"/>